<dbReference type="GO" id="GO:0004673">
    <property type="term" value="F:protein histidine kinase activity"/>
    <property type="evidence" value="ECO:0007669"/>
    <property type="project" value="UniProtKB-EC"/>
</dbReference>
<dbReference type="InterPro" id="IPR003594">
    <property type="entry name" value="HATPase_dom"/>
</dbReference>
<dbReference type="PROSITE" id="PS50113">
    <property type="entry name" value="PAC"/>
    <property type="match status" value="1"/>
</dbReference>
<dbReference type="SUPFAM" id="SSF55874">
    <property type="entry name" value="ATPase domain of HSP90 chaperone/DNA topoisomerase II/histidine kinase"/>
    <property type="match status" value="1"/>
</dbReference>
<proteinExistence type="predicted"/>
<dbReference type="PANTHER" id="PTHR42878:SF14">
    <property type="entry name" value="OSMOLARITY TWO-COMPONENT SYSTEM PROTEIN SSK1"/>
    <property type="match status" value="1"/>
</dbReference>
<dbReference type="EC" id="2.7.13.3" evidence="2"/>
<dbReference type="Gene3D" id="3.30.450.20">
    <property type="entry name" value="PAS domain"/>
    <property type="match status" value="1"/>
</dbReference>
<feature type="domain" description="Response regulatory" evidence="7">
    <location>
        <begin position="1"/>
        <end position="111"/>
    </location>
</feature>
<dbReference type="InterPro" id="IPR041657">
    <property type="entry name" value="HTH_17"/>
</dbReference>
<dbReference type="InterPro" id="IPR035965">
    <property type="entry name" value="PAS-like_dom_sf"/>
</dbReference>
<dbReference type="Pfam" id="PF02518">
    <property type="entry name" value="HATPase_c"/>
    <property type="match status" value="1"/>
</dbReference>
<dbReference type="CDD" id="cd00130">
    <property type="entry name" value="PAS"/>
    <property type="match status" value="1"/>
</dbReference>
<protein>
    <recommendedName>
        <fullName evidence="2">histidine kinase</fullName>
        <ecNumber evidence="2">2.7.13.3</ecNumber>
    </recommendedName>
</protein>
<dbReference type="InterPro" id="IPR011006">
    <property type="entry name" value="CheY-like_superfamily"/>
</dbReference>
<gene>
    <name evidence="9" type="ORF">AMJ87_00575</name>
</gene>
<evidence type="ECO:0000256" key="6">
    <source>
        <dbReference type="PROSITE-ProRule" id="PRU00169"/>
    </source>
</evidence>
<comment type="catalytic activity">
    <reaction evidence="1">
        <text>ATP + protein L-histidine = ADP + protein N-phospho-L-histidine.</text>
        <dbReference type="EC" id="2.7.13.3"/>
    </reaction>
</comment>
<dbReference type="Proteomes" id="UP000051096">
    <property type="component" value="Unassembled WGS sequence"/>
</dbReference>
<dbReference type="Pfam" id="PF12728">
    <property type="entry name" value="HTH_17"/>
    <property type="match status" value="1"/>
</dbReference>
<dbReference type="GO" id="GO:0000156">
    <property type="term" value="F:phosphorelay response regulator activity"/>
    <property type="evidence" value="ECO:0007669"/>
    <property type="project" value="TreeGrafter"/>
</dbReference>
<feature type="domain" description="PAC" evidence="8">
    <location>
        <begin position="264"/>
        <end position="318"/>
    </location>
</feature>
<evidence type="ECO:0000256" key="5">
    <source>
        <dbReference type="ARBA" id="ARBA00023136"/>
    </source>
</evidence>
<dbReference type="GO" id="GO:0030295">
    <property type="term" value="F:protein kinase activator activity"/>
    <property type="evidence" value="ECO:0007669"/>
    <property type="project" value="TreeGrafter"/>
</dbReference>
<dbReference type="Pfam" id="PF13426">
    <property type="entry name" value="PAS_9"/>
    <property type="match status" value="1"/>
</dbReference>
<name>A0A0S8GN17_UNCW3</name>
<evidence type="ECO:0000313" key="10">
    <source>
        <dbReference type="Proteomes" id="UP000051096"/>
    </source>
</evidence>
<dbReference type="InterPro" id="IPR036890">
    <property type="entry name" value="HATPase_C_sf"/>
</dbReference>
<dbReference type="SUPFAM" id="SSF52172">
    <property type="entry name" value="CheY-like"/>
    <property type="match status" value="1"/>
</dbReference>
<evidence type="ECO:0000256" key="1">
    <source>
        <dbReference type="ARBA" id="ARBA00000085"/>
    </source>
</evidence>
<evidence type="ECO:0000256" key="4">
    <source>
        <dbReference type="ARBA" id="ARBA00022777"/>
    </source>
</evidence>
<keyword evidence="4" id="KW-0418">Kinase</keyword>
<dbReference type="AlphaFoldDB" id="A0A0S8GN17"/>
<dbReference type="GO" id="GO:0016020">
    <property type="term" value="C:membrane"/>
    <property type="evidence" value="ECO:0007669"/>
    <property type="project" value="UniProtKB-SubCell"/>
</dbReference>
<dbReference type="PANTHER" id="PTHR42878">
    <property type="entry name" value="TWO-COMPONENT HISTIDINE KINASE"/>
    <property type="match status" value="1"/>
</dbReference>
<dbReference type="CDD" id="cd00156">
    <property type="entry name" value="REC"/>
    <property type="match status" value="1"/>
</dbReference>
<dbReference type="InterPro" id="IPR001789">
    <property type="entry name" value="Sig_transdc_resp-reg_receiver"/>
</dbReference>
<reference evidence="9 10" key="1">
    <citation type="journal article" date="2015" name="Microbiome">
        <title>Genomic resolution of linkages in carbon, nitrogen, and sulfur cycling among widespread estuary sediment bacteria.</title>
        <authorList>
            <person name="Baker B.J."/>
            <person name="Lazar C.S."/>
            <person name="Teske A.P."/>
            <person name="Dick G.J."/>
        </authorList>
    </citation>
    <scope>NUCLEOTIDE SEQUENCE [LARGE SCALE GENOMIC DNA]</scope>
    <source>
        <strain evidence="9">SM23_60</strain>
    </source>
</reference>
<comment type="caution">
    <text evidence="9">The sequence shown here is derived from an EMBL/GenBank/DDBJ whole genome shotgun (WGS) entry which is preliminary data.</text>
</comment>
<comment type="caution">
    <text evidence="6">Lacks conserved residue(s) required for the propagation of feature annotation.</text>
</comment>
<keyword evidence="5" id="KW-0472">Membrane</keyword>
<dbReference type="SUPFAM" id="SSF46955">
    <property type="entry name" value="Putative DNA-binding domain"/>
    <property type="match status" value="1"/>
</dbReference>
<evidence type="ECO:0000313" key="9">
    <source>
        <dbReference type="EMBL" id="KPK73842.1"/>
    </source>
</evidence>
<dbReference type="Gene3D" id="3.30.565.10">
    <property type="entry name" value="Histidine kinase-like ATPase, C-terminal domain"/>
    <property type="match status" value="1"/>
</dbReference>
<evidence type="ECO:0000259" key="7">
    <source>
        <dbReference type="PROSITE" id="PS50110"/>
    </source>
</evidence>
<accession>A0A0S8GN17</accession>
<dbReference type="InterPro" id="IPR000700">
    <property type="entry name" value="PAS-assoc_C"/>
</dbReference>
<dbReference type="CDD" id="cd00075">
    <property type="entry name" value="HATPase"/>
    <property type="match status" value="1"/>
</dbReference>
<dbReference type="PROSITE" id="PS50110">
    <property type="entry name" value="RESPONSE_REGULATORY"/>
    <property type="match status" value="1"/>
</dbReference>
<evidence type="ECO:0000256" key="2">
    <source>
        <dbReference type="ARBA" id="ARBA00012438"/>
    </source>
</evidence>
<dbReference type="GO" id="GO:0007234">
    <property type="term" value="P:osmosensory signaling via phosphorelay pathway"/>
    <property type="evidence" value="ECO:0007669"/>
    <property type="project" value="TreeGrafter"/>
</dbReference>
<dbReference type="SUPFAM" id="SSF55785">
    <property type="entry name" value="PYP-like sensor domain (PAS domain)"/>
    <property type="match status" value="1"/>
</dbReference>
<dbReference type="InterPro" id="IPR000014">
    <property type="entry name" value="PAS"/>
</dbReference>
<dbReference type="SMART" id="SM00387">
    <property type="entry name" value="HATPase_c"/>
    <property type="match status" value="1"/>
</dbReference>
<evidence type="ECO:0000259" key="8">
    <source>
        <dbReference type="PROSITE" id="PS50113"/>
    </source>
</evidence>
<dbReference type="InterPro" id="IPR050351">
    <property type="entry name" value="BphY/WalK/GraS-like"/>
</dbReference>
<keyword evidence="3" id="KW-0808">Transferase</keyword>
<sequence length="575" mass="64300">MDNDRGSVELLLRELRNLGYKTEAIEQTNILLRKIKNDLIDILILAVDAWGGGRFELIPLIKKLRRSLPIIAISGDDSLETATKVREQGVFFYALKPLDVHEIDIAVKNALARKQTFQRPIAVVRQPVARSEIEHEVLDINEASRILKLSKKTLAKLAKQGEIPASRIANRWYFIRNQICDWMRVRAAGNQGNYSTLILETIDEGVAVVDKRLKIVSCNSAYLKSLDVARDCVIGESCYRVSHRSVVPCDDSECPVRKAFKTQQAVKVLHINYDNEGKEHYCDVVALPIKDKHGNVNSVLEVIRDNTEIHSLNRHLNGIMRFFARESRATLGAVMMNISALVDENLSATIGNSKRNEMLVSSLCSLKLMHDMIRNYIVSYQVENGKLQCNKSTVHVADNIIHPVIVGSAPLLQKKAITIDPNIAQLRPAYCDVELIKVAFTNLINTAAKYAASGSMIQCTAEADDSDLVILVSIVGTGIPYEKLRVVSDGGLDVEQQDMSDAEMGLHIARTIAEKHDGVLSIESGYLIGNKPVSFDDFRTSEQYSSLGRVNYREFATFQLRIPYADRHWEDGGDK</sequence>
<dbReference type="Gene3D" id="3.40.50.2300">
    <property type="match status" value="1"/>
</dbReference>
<organism evidence="9 10">
    <name type="scientific">candidate division WOR_3 bacterium SM23_60</name>
    <dbReference type="NCBI Taxonomy" id="1703780"/>
    <lineage>
        <taxon>Bacteria</taxon>
        <taxon>Bacteria division WOR-3</taxon>
    </lineage>
</organism>
<evidence type="ECO:0000256" key="3">
    <source>
        <dbReference type="ARBA" id="ARBA00022679"/>
    </source>
</evidence>
<dbReference type="EMBL" id="LJUO01000002">
    <property type="protein sequence ID" value="KPK73842.1"/>
    <property type="molecule type" value="Genomic_DNA"/>
</dbReference>
<dbReference type="InterPro" id="IPR009061">
    <property type="entry name" value="DNA-bd_dom_put_sf"/>
</dbReference>